<dbReference type="RefSeq" id="WP_380007982.1">
    <property type="nucleotide sequence ID" value="NZ_JBHRXW010000003.1"/>
</dbReference>
<comment type="subcellular location">
    <subcellularLocation>
        <location evidence="1">Cell inner membrane</location>
    </subcellularLocation>
</comment>
<evidence type="ECO:0000313" key="12">
    <source>
        <dbReference type="Proteomes" id="UP001620409"/>
    </source>
</evidence>
<proteinExistence type="inferred from homology"/>
<evidence type="ECO:0000256" key="1">
    <source>
        <dbReference type="ARBA" id="ARBA00004533"/>
    </source>
</evidence>
<reference evidence="11 12" key="1">
    <citation type="submission" date="2020-10" db="EMBL/GenBank/DDBJ databases">
        <title>Phylogeny of dyella-like bacteria.</title>
        <authorList>
            <person name="Fu J."/>
        </authorList>
    </citation>
    <scope>NUCLEOTIDE SEQUENCE [LARGE SCALE GENOMIC DNA]</scope>
    <source>
        <strain evidence="11 12">DHG40</strain>
    </source>
</reference>
<keyword evidence="4" id="KW-0813">Transport</keyword>
<comment type="similarity">
    <text evidence="2">Belongs to the GSP N family.</text>
</comment>
<evidence type="ECO:0000256" key="4">
    <source>
        <dbReference type="ARBA" id="ARBA00022448"/>
    </source>
</evidence>
<accession>A0ABW8IG21</accession>
<gene>
    <name evidence="11" type="ORF">ISP18_05840</name>
</gene>
<protein>
    <recommendedName>
        <fullName evidence="3">Type II secretion system protein N</fullName>
    </recommendedName>
    <alternativeName>
        <fullName evidence="10">General secretion pathway protein N</fullName>
    </alternativeName>
</protein>
<keyword evidence="7" id="KW-0812">Transmembrane</keyword>
<evidence type="ECO:0000256" key="2">
    <source>
        <dbReference type="ARBA" id="ARBA00007208"/>
    </source>
</evidence>
<dbReference type="Pfam" id="PF01203">
    <property type="entry name" value="T2SSN"/>
    <property type="match status" value="1"/>
</dbReference>
<evidence type="ECO:0000256" key="10">
    <source>
        <dbReference type="ARBA" id="ARBA00030772"/>
    </source>
</evidence>
<evidence type="ECO:0000256" key="7">
    <source>
        <dbReference type="ARBA" id="ARBA00022692"/>
    </source>
</evidence>
<comment type="caution">
    <text evidence="11">The sequence shown here is derived from an EMBL/GenBank/DDBJ whole genome shotgun (WGS) entry which is preliminary data.</text>
</comment>
<keyword evidence="8" id="KW-0653">Protein transport</keyword>
<name>A0ABW8IG21_9GAMM</name>
<evidence type="ECO:0000256" key="6">
    <source>
        <dbReference type="ARBA" id="ARBA00022519"/>
    </source>
</evidence>
<dbReference type="InterPro" id="IPR022792">
    <property type="entry name" value="T2SS_protein-GspN"/>
</dbReference>
<evidence type="ECO:0000256" key="9">
    <source>
        <dbReference type="ARBA" id="ARBA00023136"/>
    </source>
</evidence>
<evidence type="ECO:0000256" key="8">
    <source>
        <dbReference type="ARBA" id="ARBA00022927"/>
    </source>
</evidence>
<dbReference type="Proteomes" id="UP001620409">
    <property type="component" value="Unassembled WGS sequence"/>
</dbReference>
<evidence type="ECO:0000256" key="5">
    <source>
        <dbReference type="ARBA" id="ARBA00022475"/>
    </source>
</evidence>
<evidence type="ECO:0000256" key="3">
    <source>
        <dbReference type="ARBA" id="ARBA00021563"/>
    </source>
</evidence>
<keyword evidence="6" id="KW-0997">Cell inner membrane</keyword>
<evidence type="ECO:0000313" key="11">
    <source>
        <dbReference type="EMBL" id="MFK2854103.1"/>
    </source>
</evidence>
<sequence>MMKRLLVVLVVGVLAVGALAWFIPASWALPLLQSQWRGVRLEGLSGTLWQGRAEQVSIASGPPLGRLDWTLSRRALLGDIRVDLNLYQPQLQVQAQMHRVSSAQMDLHDLTLHMDMAMLGAQPWLHGQPQGQLDLQVPQAQLQGIWPMQLDATGNWSQASIHTPQGEVPLGTVMLAVTGQSGAIQGTLNDDGSGPVQTSGRLSFSPLGWDLQVRLIPRNDNPALLSWLRSLGTPAADGTLELRYRGGLAQLNPVTRKP</sequence>
<keyword evidence="12" id="KW-1185">Reference proteome</keyword>
<keyword evidence="9" id="KW-0472">Membrane</keyword>
<organism evidence="11 12">
    <name type="scientific">Dyella humi</name>
    <dbReference type="NCBI Taxonomy" id="1770547"/>
    <lineage>
        <taxon>Bacteria</taxon>
        <taxon>Pseudomonadati</taxon>
        <taxon>Pseudomonadota</taxon>
        <taxon>Gammaproteobacteria</taxon>
        <taxon>Lysobacterales</taxon>
        <taxon>Rhodanobacteraceae</taxon>
        <taxon>Dyella</taxon>
    </lineage>
</organism>
<dbReference type="EMBL" id="JADIKI010000022">
    <property type="protein sequence ID" value="MFK2854103.1"/>
    <property type="molecule type" value="Genomic_DNA"/>
</dbReference>
<keyword evidence="5" id="KW-1003">Cell membrane</keyword>